<evidence type="ECO:0000313" key="12">
    <source>
        <dbReference type="Proteomes" id="UP000247746"/>
    </source>
</evidence>
<dbReference type="Proteomes" id="UP000247746">
    <property type="component" value="Unassembled WGS sequence"/>
</dbReference>
<dbReference type="CDD" id="cd00641">
    <property type="entry name" value="GTP_cyclohydro2"/>
    <property type="match status" value="1"/>
</dbReference>
<dbReference type="PANTHER" id="PTHR21327">
    <property type="entry name" value="GTP CYCLOHYDROLASE II-RELATED"/>
    <property type="match status" value="1"/>
</dbReference>
<keyword evidence="5 9" id="KW-0378">Hydrolase</keyword>
<evidence type="ECO:0000256" key="5">
    <source>
        <dbReference type="ARBA" id="ARBA00022801"/>
    </source>
</evidence>
<feature type="active site" description="Proton acceptor" evidence="9">
    <location>
        <position position="134"/>
    </location>
</feature>
<dbReference type="Pfam" id="PF00925">
    <property type="entry name" value="GTP_cyclohydro2"/>
    <property type="match status" value="1"/>
</dbReference>
<dbReference type="EMBL" id="QJSU01000001">
    <property type="protein sequence ID" value="PYE40897.1"/>
    <property type="molecule type" value="Genomic_DNA"/>
</dbReference>
<keyword evidence="2 9" id="KW-0686">Riboflavin biosynthesis</keyword>
<comment type="catalytic activity">
    <reaction evidence="8 9">
        <text>GTP + 4 H2O = 2,5-diamino-6-hydroxy-4-(5-phosphoribosylamino)-pyrimidine + formate + 2 phosphate + 3 H(+)</text>
        <dbReference type="Rhea" id="RHEA:23704"/>
        <dbReference type="ChEBI" id="CHEBI:15377"/>
        <dbReference type="ChEBI" id="CHEBI:15378"/>
        <dbReference type="ChEBI" id="CHEBI:15740"/>
        <dbReference type="ChEBI" id="CHEBI:37565"/>
        <dbReference type="ChEBI" id="CHEBI:43474"/>
        <dbReference type="ChEBI" id="CHEBI:58614"/>
        <dbReference type="EC" id="3.5.4.25"/>
    </reaction>
</comment>
<comment type="pathway">
    <text evidence="1 9">Cofactor biosynthesis; riboflavin biosynthesis; 5-amino-6-(D-ribitylamino)uracil from GTP: step 1/4.</text>
</comment>
<dbReference type="RefSeq" id="WP_110921872.1">
    <property type="nucleotide sequence ID" value="NZ_CAJGZD010000001.1"/>
</dbReference>
<dbReference type="EC" id="3.5.4.25" evidence="9"/>
<evidence type="ECO:0000256" key="4">
    <source>
        <dbReference type="ARBA" id="ARBA00022741"/>
    </source>
</evidence>
<dbReference type="Gene3D" id="3.40.50.10990">
    <property type="entry name" value="GTP cyclohydrolase II"/>
    <property type="match status" value="1"/>
</dbReference>
<keyword evidence="4 9" id="KW-0547">Nucleotide-binding</keyword>
<proteinExistence type="inferred from homology"/>
<comment type="similarity">
    <text evidence="9">Belongs to the GTP cyclohydrolase II family.</text>
</comment>
<sequence>MSYQFITSAKLPTRYGEFDIHIFENEDGQEHVMLTVGLPVVDPDTATPSERPAPLIRIHSECLTGDAFSSLKCDCGPQLNSAMQAIQEAGCGAILYLRQEGRGIGLTNKIRAYALQDQGHDTLDANLMLGLPADARIYDMCGPMLAHIGVDAVRLITNNPNKIAYLTEHGINVVERVPLLVGVNDMNAEYLATKRDRMGHLLDKDFNTAIHLNK</sequence>
<evidence type="ECO:0000256" key="3">
    <source>
        <dbReference type="ARBA" id="ARBA00022723"/>
    </source>
</evidence>
<dbReference type="InterPro" id="IPR000926">
    <property type="entry name" value="RibA"/>
</dbReference>
<dbReference type="UniPathway" id="UPA00275">
    <property type="reaction ID" value="UER00400"/>
</dbReference>
<feature type="binding site" evidence="9">
    <location>
        <position position="157"/>
    </location>
    <ligand>
        <name>GTP</name>
        <dbReference type="ChEBI" id="CHEBI:37565"/>
    </ligand>
</feature>
<dbReference type="HAMAP" id="MF_00179">
    <property type="entry name" value="RibA"/>
    <property type="match status" value="1"/>
</dbReference>
<evidence type="ECO:0000256" key="8">
    <source>
        <dbReference type="ARBA" id="ARBA00049295"/>
    </source>
</evidence>
<feature type="binding site" evidence="9">
    <location>
        <begin position="100"/>
        <end position="102"/>
    </location>
    <ligand>
        <name>GTP</name>
        <dbReference type="ChEBI" id="CHEBI:37565"/>
    </ligand>
</feature>
<evidence type="ECO:0000256" key="7">
    <source>
        <dbReference type="ARBA" id="ARBA00023134"/>
    </source>
</evidence>
<feature type="binding site" evidence="9">
    <location>
        <position position="78"/>
    </location>
    <ligand>
        <name>GTP</name>
        <dbReference type="ChEBI" id="CHEBI:37565"/>
    </ligand>
</feature>
<dbReference type="FunFam" id="3.40.50.10990:FF:000002">
    <property type="entry name" value="GTP cyclohydrolase-2"/>
    <property type="match status" value="1"/>
</dbReference>
<dbReference type="GO" id="GO:0005829">
    <property type="term" value="C:cytosol"/>
    <property type="evidence" value="ECO:0007669"/>
    <property type="project" value="TreeGrafter"/>
</dbReference>
<dbReference type="GO" id="GO:0008686">
    <property type="term" value="F:3,4-dihydroxy-2-butanone-4-phosphate synthase activity"/>
    <property type="evidence" value="ECO:0007669"/>
    <property type="project" value="TreeGrafter"/>
</dbReference>
<dbReference type="InterPro" id="IPR036144">
    <property type="entry name" value="RibA-like_sf"/>
</dbReference>
<dbReference type="InterPro" id="IPR032677">
    <property type="entry name" value="GTP_cyclohydro_II"/>
</dbReference>
<evidence type="ECO:0000313" key="11">
    <source>
        <dbReference type="EMBL" id="PYE40897.1"/>
    </source>
</evidence>
<keyword evidence="3 9" id="KW-0479">Metal-binding</keyword>
<feature type="binding site" evidence="9">
    <location>
        <position position="75"/>
    </location>
    <ligand>
        <name>Zn(2+)</name>
        <dbReference type="ChEBI" id="CHEBI:29105"/>
        <note>catalytic</note>
    </ligand>
</feature>
<keyword evidence="12" id="KW-1185">Reference proteome</keyword>
<dbReference type="AlphaFoldDB" id="A0A2V4UL42"/>
<reference evidence="11 12" key="1">
    <citation type="submission" date="2018-06" db="EMBL/GenBank/DDBJ databases">
        <title>Genomic Encyclopedia of Type Strains, Phase III (KMG-III): the genomes of soil and plant-associated and newly described type strains.</title>
        <authorList>
            <person name="Whitman W."/>
        </authorList>
    </citation>
    <scope>NUCLEOTIDE SEQUENCE [LARGE SCALE GENOMIC DNA]</scope>
    <source>
        <strain evidence="11 12">CECT 5889</strain>
    </source>
</reference>
<feature type="binding site" evidence="9">
    <location>
        <position position="122"/>
    </location>
    <ligand>
        <name>GTP</name>
        <dbReference type="ChEBI" id="CHEBI:37565"/>
    </ligand>
</feature>
<dbReference type="GO" id="GO:0009231">
    <property type="term" value="P:riboflavin biosynthetic process"/>
    <property type="evidence" value="ECO:0007669"/>
    <property type="project" value="UniProtKB-UniRule"/>
</dbReference>
<feature type="domain" description="GTP cyclohydrolase II" evidence="10">
    <location>
        <begin position="8"/>
        <end position="178"/>
    </location>
</feature>
<keyword evidence="7 9" id="KW-0342">GTP-binding</keyword>
<name>A0A2V4UL42_9GAMM</name>
<organism evidence="11 12">
    <name type="scientific">Psychrobacter fozii</name>
    <dbReference type="NCBI Taxonomy" id="198480"/>
    <lineage>
        <taxon>Bacteria</taxon>
        <taxon>Pseudomonadati</taxon>
        <taxon>Pseudomonadota</taxon>
        <taxon>Gammaproteobacteria</taxon>
        <taxon>Moraxellales</taxon>
        <taxon>Moraxellaceae</taxon>
        <taxon>Psychrobacter</taxon>
    </lineage>
</organism>
<comment type="caution">
    <text evidence="11">The sequence shown here is derived from an EMBL/GenBank/DDBJ whole genome shotgun (WGS) entry which is preliminary data.</text>
</comment>
<accession>A0A2V4UL42</accession>
<keyword evidence="6 9" id="KW-0862">Zinc</keyword>
<evidence type="ECO:0000256" key="2">
    <source>
        <dbReference type="ARBA" id="ARBA00022619"/>
    </source>
</evidence>
<comment type="function">
    <text evidence="9">Catalyzes the conversion of GTP to 2,5-diamino-6-ribosylamino-4(3H)-pyrimidinone 5'-phosphate (DARP), formate and pyrophosphate.</text>
</comment>
<dbReference type="GO" id="GO:0008270">
    <property type="term" value="F:zinc ion binding"/>
    <property type="evidence" value="ECO:0007669"/>
    <property type="project" value="UniProtKB-UniRule"/>
</dbReference>
<feature type="binding site" evidence="9">
    <location>
        <position position="73"/>
    </location>
    <ligand>
        <name>Zn(2+)</name>
        <dbReference type="ChEBI" id="CHEBI:29105"/>
        <note>catalytic</note>
    </ligand>
</feature>
<feature type="binding site" evidence="9">
    <location>
        <position position="162"/>
    </location>
    <ligand>
        <name>GTP</name>
        <dbReference type="ChEBI" id="CHEBI:37565"/>
    </ligand>
</feature>
<gene>
    <name evidence="9" type="primary">ribA</name>
    <name evidence="11" type="ORF">DFP82_101213</name>
</gene>
<dbReference type="PANTHER" id="PTHR21327:SF18">
    <property type="entry name" value="3,4-DIHYDROXY-2-BUTANONE 4-PHOSPHATE SYNTHASE"/>
    <property type="match status" value="1"/>
</dbReference>
<dbReference type="OrthoDB" id="9793111at2"/>
<evidence type="ECO:0000259" key="10">
    <source>
        <dbReference type="Pfam" id="PF00925"/>
    </source>
</evidence>
<evidence type="ECO:0000256" key="1">
    <source>
        <dbReference type="ARBA" id="ARBA00004853"/>
    </source>
</evidence>
<dbReference type="NCBIfam" id="NF001591">
    <property type="entry name" value="PRK00393.1"/>
    <property type="match status" value="1"/>
</dbReference>
<evidence type="ECO:0000256" key="9">
    <source>
        <dbReference type="HAMAP-Rule" id="MF_00179"/>
    </source>
</evidence>
<feature type="binding site" evidence="9">
    <location>
        <position position="62"/>
    </location>
    <ligand>
        <name>Zn(2+)</name>
        <dbReference type="ChEBI" id="CHEBI:29105"/>
        <note>catalytic</note>
    </ligand>
</feature>
<comment type="cofactor">
    <cofactor evidence="9">
        <name>Zn(2+)</name>
        <dbReference type="ChEBI" id="CHEBI:29105"/>
    </cofactor>
    <text evidence="9">Binds 1 zinc ion per subunit.</text>
</comment>
<feature type="binding site" evidence="9">
    <location>
        <begin position="57"/>
        <end position="61"/>
    </location>
    <ligand>
        <name>GTP</name>
        <dbReference type="ChEBI" id="CHEBI:37565"/>
    </ligand>
</feature>
<dbReference type="SUPFAM" id="SSF142695">
    <property type="entry name" value="RibA-like"/>
    <property type="match status" value="1"/>
</dbReference>
<evidence type="ECO:0000256" key="6">
    <source>
        <dbReference type="ARBA" id="ARBA00022833"/>
    </source>
</evidence>
<dbReference type="GO" id="GO:0003935">
    <property type="term" value="F:GTP cyclohydrolase II activity"/>
    <property type="evidence" value="ECO:0007669"/>
    <property type="project" value="UniProtKB-UniRule"/>
</dbReference>
<protein>
    <recommendedName>
        <fullName evidence="9">GTP cyclohydrolase-2</fullName>
        <ecNumber evidence="9">3.5.4.25</ecNumber>
    </recommendedName>
    <alternativeName>
        <fullName evidence="9">GTP cyclohydrolase II</fullName>
    </alternativeName>
</protein>
<dbReference type="GO" id="GO:0005525">
    <property type="term" value="F:GTP binding"/>
    <property type="evidence" value="ECO:0007669"/>
    <property type="project" value="UniProtKB-KW"/>
</dbReference>
<dbReference type="NCBIfam" id="TIGR00505">
    <property type="entry name" value="ribA"/>
    <property type="match status" value="1"/>
</dbReference>
<feature type="active site" description="Nucleophile" evidence="9">
    <location>
        <position position="136"/>
    </location>
</feature>